<reference evidence="2" key="1">
    <citation type="submission" date="2016-10" db="EMBL/GenBank/DDBJ databases">
        <authorList>
            <person name="Varghese N."/>
            <person name="Submissions S."/>
        </authorList>
    </citation>
    <scope>NUCLEOTIDE SEQUENCE [LARGE SCALE GENOMIC DNA]</scope>
    <source>
        <strain evidence="2">DSM 22376</strain>
    </source>
</reference>
<name>A0A1H3ZCT1_9FLAO</name>
<dbReference type="Proteomes" id="UP000198951">
    <property type="component" value="Unassembled WGS sequence"/>
</dbReference>
<protein>
    <submittedName>
        <fullName evidence="1">Uncharacterized protein</fullName>
    </submittedName>
</protein>
<sequence length="50" mass="5796">MGWETTFFEFGKMKKESNKKPSGRMAFELVEVITVFLGFGNRPFRGFAPF</sequence>
<gene>
    <name evidence="1" type="ORF">SAMN05443667_102351</name>
</gene>
<evidence type="ECO:0000313" key="2">
    <source>
        <dbReference type="Proteomes" id="UP000198951"/>
    </source>
</evidence>
<proteinExistence type="predicted"/>
<evidence type="ECO:0000313" key="1">
    <source>
        <dbReference type="EMBL" id="SEA21450.1"/>
    </source>
</evidence>
<organism evidence="1 2">
    <name type="scientific">Flavobacterium gillisiae</name>
    <dbReference type="NCBI Taxonomy" id="150146"/>
    <lineage>
        <taxon>Bacteria</taxon>
        <taxon>Pseudomonadati</taxon>
        <taxon>Bacteroidota</taxon>
        <taxon>Flavobacteriia</taxon>
        <taxon>Flavobacteriales</taxon>
        <taxon>Flavobacteriaceae</taxon>
        <taxon>Flavobacterium</taxon>
    </lineage>
</organism>
<dbReference type="AlphaFoldDB" id="A0A1H3ZCT1"/>
<keyword evidence="2" id="KW-1185">Reference proteome</keyword>
<accession>A0A1H3ZCT1</accession>
<dbReference type="EMBL" id="FNRD01000002">
    <property type="protein sequence ID" value="SEA21450.1"/>
    <property type="molecule type" value="Genomic_DNA"/>
</dbReference>